<evidence type="ECO:0000256" key="2">
    <source>
        <dbReference type="ARBA" id="ARBA00022553"/>
    </source>
</evidence>
<keyword evidence="9" id="KW-0539">Nucleus</keyword>
<proteinExistence type="predicted"/>
<dbReference type="SMART" id="SM00297">
    <property type="entry name" value="BROMO"/>
    <property type="match status" value="1"/>
</dbReference>
<dbReference type="Proteomes" id="UP000250572">
    <property type="component" value="Unassembled WGS sequence"/>
</dbReference>
<keyword evidence="6" id="KW-0862">Zinc</keyword>
<feature type="region of interest" description="Disordered" evidence="12">
    <location>
        <begin position="842"/>
        <end position="927"/>
    </location>
</feature>
<dbReference type="InterPro" id="IPR001965">
    <property type="entry name" value="Znf_PHD"/>
</dbReference>
<feature type="domain" description="PHD-type" evidence="14">
    <location>
        <begin position="259"/>
        <end position="309"/>
    </location>
</feature>
<dbReference type="FunFam" id="3.30.40.10:FF:000008">
    <property type="entry name" value="Bromodomain containing 1, isoform CRA_a"/>
    <property type="match status" value="1"/>
</dbReference>
<evidence type="ECO:0000259" key="14">
    <source>
        <dbReference type="PROSITE" id="PS50016"/>
    </source>
</evidence>
<dbReference type="Gene3D" id="2.30.30.140">
    <property type="match status" value="1"/>
</dbReference>
<dbReference type="InterPro" id="IPR036427">
    <property type="entry name" value="Bromodomain-like_sf"/>
</dbReference>
<evidence type="ECO:0000256" key="11">
    <source>
        <dbReference type="PROSITE-ProRule" id="PRU00146"/>
    </source>
</evidence>
<keyword evidence="2" id="KW-0597">Phosphoprotein</keyword>
<feature type="compositionally biased region" description="Polar residues" evidence="12">
    <location>
        <begin position="127"/>
        <end position="160"/>
    </location>
</feature>
<dbReference type="CDD" id="cd05512">
    <property type="entry name" value="Bromo_brd1_like"/>
    <property type="match status" value="1"/>
</dbReference>
<feature type="region of interest" description="Disordered" evidence="12">
    <location>
        <begin position="91"/>
        <end position="162"/>
    </location>
</feature>
<dbReference type="InterPro" id="IPR019787">
    <property type="entry name" value="Znf_PHD-finger"/>
</dbReference>
<dbReference type="PROSITE" id="PS01359">
    <property type="entry name" value="ZF_PHD_1"/>
    <property type="match status" value="1"/>
</dbReference>
<dbReference type="InterPro" id="IPR013083">
    <property type="entry name" value="Znf_RING/FYVE/PHD"/>
</dbReference>
<evidence type="ECO:0000256" key="3">
    <source>
        <dbReference type="ARBA" id="ARBA00022723"/>
    </source>
</evidence>
<evidence type="ECO:0000256" key="1">
    <source>
        <dbReference type="ARBA" id="ARBA00004123"/>
    </source>
</evidence>
<feature type="region of interest" description="Disordered" evidence="12">
    <location>
        <begin position="1011"/>
        <end position="1127"/>
    </location>
</feature>
<dbReference type="PANTHER" id="PTHR13793">
    <property type="entry name" value="PHD FINGER PROTEINS"/>
    <property type="match status" value="1"/>
</dbReference>
<dbReference type="Gene3D" id="3.30.40.10">
    <property type="entry name" value="Zinc/RING finger domain, C3HC4 (zinc finger)"/>
    <property type="match status" value="2"/>
</dbReference>
<dbReference type="InterPro" id="IPR034732">
    <property type="entry name" value="EPHD"/>
</dbReference>
<dbReference type="SMART" id="SM00249">
    <property type="entry name" value="PHD"/>
    <property type="match status" value="2"/>
</dbReference>
<evidence type="ECO:0008006" key="19">
    <source>
        <dbReference type="Google" id="ProtNLM"/>
    </source>
</evidence>
<dbReference type="PROSITE" id="PS50016">
    <property type="entry name" value="ZF_PHD_2"/>
    <property type="match status" value="1"/>
</dbReference>
<dbReference type="PRINTS" id="PR00503">
    <property type="entry name" value="BROMODOMAIN"/>
</dbReference>
<keyword evidence="4" id="KW-0677">Repeat</keyword>
<feature type="compositionally biased region" description="Acidic residues" evidence="12">
    <location>
        <begin position="862"/>
        <end position="872"/>
    </location>
</feature>
<feature type="compositionally biased region" description="Low complexity" evidence="12">
    <location>
        <begin position="1029"/>
        <end position="1052"/>
    </location>
</feature>
<dbReference type="SUPFAM" id="SSF47370">
    <property type="entry name" value="Bromodomain"/>
    <property type="match status" value="1"/>
</dbReference>
<protein>
    <recommendedName>
        <fullName evidence="19">Bromodomain and PHD finger containing, 3b</fullName>
    </recommendedName>
</protein>
<dbReference type="InterPro" id="IPR018359">
    <property type="entry name" value="Bromodomain_CS"/>
</dbReference>
<dbReference type="Pfam" id="PF00855">
    <property type="entry name" value="PWWP"/>
    <property type="match status" value="1"/>
</dbReference>
<dbReference type="CDD" id="cd15572">
    <property type="entry name" value="PHD_BRPF"/>
    <property type="match status" value="1"/>
</dbReference>
<sequence>MRKPRRTCQVGGGGGINGKKSNGTVGGRGGTRQRSPSPYSLKASPSRETLSYSQAQKVVEVELDGRLHRISVLEPLEVITDDETVAQDISECNSNKENSERSVSPTSSAQTPRKVSTLRGRRKDSRVTSGRSTQPSKNQCHNSQPHTPERSSTSNSTNITLPEPKFRVVESFTPVEAPPLPAAYYRYIECSPEDQETKAEYDMDEEDSAWLEMVNATRLSEGLSAISPDNFELLVDRLEEEAYREARIRAPPQSAIDDDAFCCVCLDDECLNSNVILFCDSCNLAVHQECYGVPYVPEGQWLCRCCLQSPQKPVDCILCPNRGGAFKQTSEGRWAHVVCAIWIPEVCFANTVFLEPVEGVGNIPPARWKLTCYLCKQKGRGACIQCHKANCYTAFHVTCAQRAGLFMKIDPVRETGINGTTFSVKKTAFCETHSPLGQESESDEESEGRIVGSRRRASRGRSAYTDGPTLPKKGRKCEDEPADKKKGKKNTEGTTQTTGSPQLVLQIPTSRLNIISKGILMQRKSQFMQRLHSYWLLKRQSRNGVALVRQLHSNIQSQKSTEQVFFSGLIIATKKSKQTHDLLFMRCTFISCKMRCFVQPEVDEKISAAREALRYWQKLRHDLEKARLLVELIRKREKLKREQVKVHQSTLEMQLTPMLMLLRATLDHLQEKDTAHIFAQPVNLKEVPDYLEFITYPMDFSTMRSKLESHAYRSVADLEADFNLMVSNCLLYNTKDTVFYKAALRLRDLGGAVLRHAQRQATNAGLDLDTGMHLPESPQKRDFYSCTWEDVDSVLDPDNRLHMTMEEQLKELLEKLDFVTSMRCSGARAKRIRHLRREINKLRLRQGQPMSHGIHNGHVKEEDEDDDDEEEYNINNAKADNSLSSSDKEDLKSTSPPRLEPRGPSPPPRQGEPPLEPPTLRPMTGEVQSPSWFCKRLKIDSNHLSSASENINCTKARGECCVTPPPTLHYEGQVVANALPALSVSPRPPTGGVGRRTSVLFKKAKNGAKLCREKENPLFNGKGLQDENTSSNPTGPSSTTSSPSCTPASRTPQKSPGPPTLHEVWTPGREASSDTELERTVNHSLESGLTNRFERHKDSNSDPESRSCPVLHKEINSPPKRSLGKPSLSNVPLLDIVNGDSDYTGNWSQSSEDETELEPLELVWAKCRGYPSYPALIIDPEMPEEGLLLNGIPIPVPPKDVLRLGEQRQEETNDRLYLVLFFDNKRTWQWLPRDKLTHLGVDDTADKLRIMEGRKSSIRKSVQVAYDRAMIHQSRVSHSHCFVTSNYL</sequence>
<dbReference type="PANTHER" id="PTHR13793:SF19">
    <property type="entry name" value="BROMODOMAIN AND PHD FINGER-CONTAINING PROTEIN 3"/>
    <property type="match status" value="1"/>
</dbReference>
<dbReference type="Pfam" id="PF00439">
    <property type="entry name" value="Bromodomain"/>
    <property type="match status" value="1"/>
</dbReference>
<dbReference type="InterPro" id="IPR000313">
    <property type="entry name" value="PWWP_dom"/>
</dbReference>
<feature type="domain" description="Bromo" evidence="13">
    <location>
        <begin position="670"/>
        <end position="740"/>
    </location>
</feature>
<gene>
    <name evidence="17" type="ORF">CCH79_00016898</name>
</gene>
<dbReference type="SUPFAM" id="SSF57903">
    <property type="entry name" value="FYVE/PHD zinc finger"/>
    <property type="match status" value="1"/>
</dbReference>
<dbReference type="STRING" id="33528.ENSGAFP00000024035"/>
<name>A0A315WAZ6_GAMAF</name>
<dbReference type="Pfam" id="PF13832">
    <property type="entry name" value="zf-HC5HC2H_2"/>
    <property type="match status" value="1"/>
</dbReference>
<keyword evidence="3" id="KW-0479">Metal-binding</keyword>
<feature type="compositionally biased region" description="Basic and acidic residues" evidence="12">
    <location>
        <begin position="1092"/>
        <end position="1115"/>
    </location>
</feature>
<accession>A0A315WAZ6</accession>
<comment type="subcellular location">
    <subcellularLocation>
        <location evidence="1">Nucleus</location>
    </subcellularLocation>
</comment>
<evidence type="ECO:0000256" key="9">
    <source>
        <dbReference type="ARBA" id="ARBA00023242"/>
    </source>
</evidence>
<dbReference type="GO" id="GO:0005634">
    <property type="term" value="C:nucleus"/>
    <property type="evidence" value="ECO:0007669"/>
    <property type="project" value="UniProtKB-SubCell"/>
</dbReference>
<feature type="domain" description="PWWP" evidence="15">
    <location>
        <begin position="1159"/>
        <end position="1236"/>
    </location>
</feature>
<dbReference type="Pfam" id="PF13831">
    <property type="entry name" value="PHD_2"/>
    <property type="match status" value="1"/>
</dbReference>
<evidence type="ECO:0000259" key="15">
    <source>
        <dbReference type="PROSITE" id="PS50812"/>
    </source>
</evidence>
<dbReference type="PROSITE" id="PS00633">
    <property type="entry name" value="BROMODOMAIN_1"/>
    <property type="match status" value="1"/>
</dbReference>
<evidence type="ECO:0000259" key="16">
    <source>
        <dbReference type="PROSITE" id="PS51805"/>
    </source>
</evidence>
<feature type="compositionally biased region" description="Polar residues" evidence="12">
    <location>
        <begin position="91"/>
        <end position="114"/>
    </location>
</feature>
<dbReference type="SUPFAM" id="SSF63748">
    <property type="entry name" value="Tudor/PWWP/MBT"/>
    <property type="match status" value="1"/>
</dbReference>
<dbReference type="PROSITE" id="PS51805">
    <property type="entry name" value="EPHD"/>
    <property type="match status" value="1"/>
</dbReference>
<evidence type="ECO:0000256" key="12">
    <source>
        <dbReference type="SAM" id="MobiDB-lite"/>
    </source>
</evidence>
<dbReference type="SMART" id="SM00293">
    <property type="entry name" value="PWWP"/>
    <property type="match status" value="1"/>
</dbReference>
<dbReference type="GO" id="GO:0006357">
    <property type="term" value="P:regulation of transcription by RNA polymerase II"/>
    <property type="evidence" value="ECO:0007669"/>
    <property type="project" value="TreeGrafter"/>
</dbReference>
<keyword evidence="8 10" id="KW-0103">Bromodomain</keyword>
<feature type="domain" description="PHD-type" evidence="16">
    <location>
        <begin position="313"/>
        <end position="434"/>
    </location>
</feature>
<reference evidence="17 18" key="1">
    <citation type="journal article" date="2018" name="G3 (Bethesda)">
        <title>A High-Quality Reference Genome for the Invasive Mosquitofish Gambusia affinis Using a Chicago Library.</title>
        <authorList>
            <person name="Hoffberg S.L."/>
            <person name="Troendle N.J."/>
            <person name="Glenn T.C."/>
            <person name="Mahmud O."/>
            <person name="Louha S."/>
            <person name="Chalopin D."/>
            <person name="Bennetzen J.L."/>
            <person name="Mauricio R."/>
        </authorList>
    </citation>
    <scope>NUCLEOTIDE SEQUENCE [LARGE SCALE GENOMIC DNA]</scope>
    <source>
        <strain evidence="17">NE01/NJP1002.9</strain>
        <tissue evidence="17">Muscle</tissue>
    </source>
</reference>
<dbReference type="PROSITE" id="PS50014">
    <property type="entry name" value="BROMODOMAIN_2"/>
    <property type="match status" value="1"/>
</dbReference>
<keyword evidence="7" id="KW-0007">Acetylation</keyword>
<evidence type="ECO:0000313" key="18">
    <source>
        <dbReference type="Proteomes" id="UP000250572"/>
    </source>
</evidence>
<dbReference type="InterPro" id="IPR019542">
    <property type="entry name" value="Enhancer_polycomb-like_N"/>
</dbReference>
<comment type="caution">
    <text evidence="17">The sequence shown here is derived from an EMBL/GenBank/DDBJ whole genome shotgun (WGS) entry which is preliminary data.</text>
</comment>
<keyword evidence="18" id="KW-1185">Reference proteome</keyword>
<feature type="compositionally biased region" description="Pro residues" evidence="12">
    <location>
        <begin position="903"/>
        <end position="920"/>
    </location>
</feature>
<dbReference type="FunFam" id="3.30.40.10:FF:000007">
    <property type="entry name" value="Bromodomain containing 1, isoform CRA_b"/>
    <property type="match status" value="1"/>
</dbReference>
<dbReference type="InterPro" id="IPR019786">
    <property type="entry name" value="Zinc_finger_PHD-type_CS"/>
</dbReference>
<evidence type="ECO:0000256" key="7">
    <source>
        <dbReference type="ARBA" id="ARBA00022990"/>
    </source>
</evidence>
<evidence type="ECO:0000256" key="10">
    <source>
        <dbReference type="PROSITE-ProRule" id="PRU00035"/>
    </source>
</evidence>
<evidence type="ECO:0000259" key="13">
    <source>
        <dbReference type="PROSITE" id="PS50014"/>
    </source>
</evidence>
<evidence type="ECO:0000256" key="4">
    <source>
        <dbReference type="ARBA" id="ARBA00022737"/>
    </source>
</evidence>
<dbReference type="EMBL" id="NHOQ01000099">
    <property type="protein sequence ID" value="PWA32993.1"/>
    <property type="molecule type" value="Genomic_DNA"/>
</dbReference>
<organism evidence="17 18">
    <name type="scientific">Gambusia affinis</name>
    <name type="common">Western mosquitofish</name>
    <name type="synonym">Heterandria affinis</name>
    <dbReference type="NCBI Taxonomy" id="33528"/>
    <lineage>
        <taxon>Eukaryota</taxon>
        <taxon>Metazoa</taxon>
        <taxon>Chordata</taxon>
        <taxon>Craniata</taxon>
        <taxon>Vertebrata</taxon>
        <taxon>Euteleostomi</taxon>
        <taxon>Actinopterygii</taxon>
        <taxon>Neopterygii</taxon>
        <taxon>Teleostei</taxon>
        <taxon>Neoteleostei</taxon>
        <taxon>Acanthomorphata</taxon>
        <taxon>Ovalentaria</taxon>
        <taxon>Atherinomorphae</taxon>
        <taxon>Cyprinodontiformes</taxon>
        <taxon>Poeciliidae</taxon>
        <taxon>Poeciliinae</taxon>
        <taxon>Gambusia</taxon>
    </lineage>
</organism>
<evidence type="ECO:0000256" key="8">
    <source>
        <dbReference type="ARBA" id="ARBA00023117"/>
    </source>
</evidence>
<dbReference type="PROSITE" id="PS50812">
    <property type="entry name" value="PWWP"/>
    <property type="match status" value="1"/>
</dbReference>
<dbReference type="GO" id="GO:0008270">
    <property type="term" value="F:zinc ion binding"/>
    <property type="evidence" value="ECO:0007669"/>
    <property type="project" value="UniProtKB-KW"/>
</dbReference>
<dbReference type="Gene3D" id="1.20.920.10">
    <property type="entry name" value="Bromodomain-like"/>
    <property type="match status" value="1"/>
</dbReference>
<dbReference type="FunFam" id="2.30.30.140:FF:000008">
    <property type="entry name" value="Bromodomain containing 1, isoform CRA_b"/>
    <property type="match status" value="1"/>
</dbReference>
<evidence type="ECO:0000256" key="6">
    <source>
        <dbReference type="ARBA" id="ARBA00022833"/>
    </source>
</evidence>
<keyword evidence="5 11" id="KW-0863">Zinc-finger</keyword>
<evidence type="ECO:0000256" key="5">
    <source>
        <dbReference type="ARBA" id="ARBA00022771"/>
    </source>
</evidence>
<dbReference type="Pfam" id="PF10513">
    <property type="entry name" value="EPL1"/>
    <property type="match status" value="1"/>
</dbReference>
<dbReference type="InterPro" id="IPR050701">
    <property type="entry name" value="Histone_Mod_Regulator"/>
</dbReference>
<dbReference type="InterPro" id="IPR001487">
    <property type="entry name" value="Bromodomain"/>
</dbReference>
<feature type="region of interest" description="Disordered" evidence="12">
    <location>
        <begin position="1"/>
        <end position="53"/>
    </location>
</feature>
<dbReference type="InterPro" id="IPR011011">
    <property type="entry name" value="Znf_FYVE_PHD"/>
</dbReference>
<feature type="region of interest" description="Disordered" evidence="12">
    <location>
        <begin position="433"/>
        <end position="503"/>
    </location>
</feature>
<evidence type="ECO:0000313" key="17">
    <source>
        <dbReference type="EMBL" id="PWA32993.1"/>
    </source>
</evidence>